<accession>A0A834UDI7</accession>
<dbReference type="SUPFAM" id="SSF54211">
    <property type="entry name" value="Ribosomal protein S5 domain 2-like"/>
    <property type="match status" value="1"/>
</dbReference>
<dbReference type="Gene3D" id="3.30.1540.20">
    <property type="entry name" value="MutL, C-terminal domain, dimerisation subdomain"/>
    <property type="match status" value="1"/>
</dbReference>
<dbReference type="GO" id="GO:0005524">
    <property type="term" value="F:ATP binding"/>
    <property type="evidence" value="ECO:0007669"/>
    <property type="project" value="InterPro"/>
</dbReference>
<dbReference type="Gene3D" id="3.30.230.10">
    <property type="match status" value="1"/>
</dbReference>
<dbReference type="GO" id="GO:0030983">
    <property type="term" value="F:mismatched DNA binding"/>
    <property type="evidence" value="ECO:0007669"/>
    <property type="project" value="InterPro"/>
</dbReference>
<dbReference type="SUPFAM" id="SSF55874">
    <property type="entry name" value="ATPase domain of HSP90 chaperone/DNA topoisomerase II/histidine kinase"/>
    <property type="match status" value="1"/>
</dbReference>
<comment type="similarity">
    <text evidence="1">Belongs to the DNA mismatch repair MutL/HexB family.</text>
</comment>
<feature type="domain" description="MutL C-terminal dimerisation" evidence="3">
    <location>
        <begin position="449"/>
        <end position="599"/>
    </location>
</feature>
<dbReference type="Pfam" id="PF13589">
    <property type="entry name" value="HATPase_c_3"/>
    <property type="match status" value="1"/>
</dbReference>
<evidence type="ECO:0000259" key="3">
    <source>
        <dbReference type="SMART" id="SM00853"/>
    </source>
</evidence>
<dbReference type="Proteomes" id="UP000600918">
    <property type="component" value="Unassembled WGS sequence"/>
</dbReference>
<dbReference type="PANTHER" id="PTHR10073">
    <property type="entry name" value="DNA MISMATCH REPAIR PROTEIN MLH, PMS, MUTL"/>
    <property type="match status" value="1"/>
</dbReference>
<dbReference type="Gene3D" id="3.30.565.10">
    <property type="entry name" value="Histidine kinase-like ATPase, C-terminal domain"/>
    <property type="match status" value="1"/>
</dbReference>
<sequence length="638" mass="72640">MYEPIATTEKSQKIEAINKETIHRICSGQVVIDLSIAVKELVENSLDSGATIVDVKLTDYGKTCITVSDNGSGVEEQDFEGLGLKHYTSKLREFSDLTEVNTFGFRGEALSSLCALGDLSIVTRHLINEHGFKLEFDRNGLLKKKEICAREKGTSVHVKNIFKNLPVRAKEFHRNIKKEYTRTIQILYSYCLVSVNAKITCTNTISGKSSNLIISTANADSVLKNIIAVFGKKSVDGLIQIELQPPDETTLEEYNLPNNSKIDFDWECYVSSCDHTCGRSKCADVNVTPDKRTILFTQEKIILASIKFNLIKKWESMQGNFTVKALTELNFGFKRVASNTYEDPPAKRIQIFHRSENVEKKDEKETHVKTNNAFEENNEVVEKLLNIEIPINIEKVKEKFYEKKNASKNDVIKKGKLKYKVRIEADQNNEAEKELQRELTKESFTKMEIIGQFNLGFIIALLENDLFIIDQHATDEKFRFEKLSNETKLKTQKLIIPKPLNLSSLNETILIEQREIFESNGFEFKINTEGNVGQRVELIGMPVSGGWQFGQGDIEELIFLIKEGVIENKVSSEIPRPSRVRQMLASRACRSAVMIGTALNNTEMQKLMIQMSQMKNPWNCPHGRPTIRHLFSLFLMNR</sequence>
<organism evidence="4 5">
    <name type="scientific">Vespula pensylvanica</name>
    <name type="common">Western yellow jacket</name>
    <name type="synonym">Wasp</name>
    <dbReference type="NCBI Taxonomy" id="30213"/>
    <lineage>
        <taxon>Eukaryota</taxon>
        <taxon>Metazoa</taxon>
        <taxon>Ecdysozoa</taxon>
        <taxon>Arthropoda</taxon>
        <taxon>Hexapoda</taxon>
        <taxon>Insecta</taxon>
        <taxon>Pterygota</taxon>
        <taxon>Neoptera</taxon>
        <taxon>Endopterygota</taxon>
        <taxon>Hymenoptera</taxon>
        <taxon>Apocrita</taxon>
        <taxon>Aculeata</taxon>
        <taxon>Vespoidea</taxon>
        <taxon>Vespidae</taxon>
        <taxon>Vespinae</taxon>
        <taxon>Vespula</taxon>
    </lineage>
</organism>
<dbReference type="FunFam" id="3.30.565.10:FF:000014">
    <property type="entry name" value="Mismatch repair endonuclease pms1, putative"/>
    <property type="match status" value="1"/>
</dbReference>
<dbReference type="InterPro" id="IPR038973">
    <property type="entry name" value="MutL/Mlh/Pms-like"/>
</dbReference>
<dbReference type="InterPro" id="IPR014762">
    <property type="entry name" value="DNA_mismatch_repair_CS"/>
</dbReference>
<dbReference type="GO" id="GO:0006298">
    <property type="term" value="P:mismatch repair"/>
    <property type="evidence" value="ECO:0007669"/>
    <property type="project" value="InterPro"/>
</dbReference>
<dbReference type="InterPro" id="IPR020568">
    <property type="entry name" value="Ribosomal_Su5_D2-typ_SF"/>
</dbReference>
<dbReference type="NCBIfam" id="TIGR00585">
    <property type="entry name" value="mutl"/>
    <property type="match status" value="1"/>
</dbReference>
<dbReference type="PANTHER" id="PTHR10073:SF52">
    <property type="entry name" value="MISMATCH REPAIR ENDONUCLEASE PMS2"/>
    <property type="match status" value="1"/>
</dbReference>
<dbReference type="GO" id="GO:0032389">
    <property type="term" value="C:MutLalpha complex"/>
    <property type="evidence" value="ECO:0007669"/>
    <property type="project" value="TreeGrafter"/>
</dbReference>
<dbReference type="InterPro" id="IPR002099">
    <property type="entry name" value="MutL/Mlh/PMS"/>
</dbReference>
<proteinExistence type="inferred from homology"/>
<evidence type="ECO:0000313" key="5">
    <source>
        <dbReference type="Proteomes" id="UP000600918"/>
    </source>
</evidence>
<evidence type="ECO:0000256" key="1">
    <source>
        <dbReference type="ARBA" id="ARBA00006082"/>
    </source>
</evidence>
<dbReference type="SMART" id="SM00853">
    <property type="entry name" value="MutL_C"/>
    <property type="match status" value="1"/>
</dbReference>
<dbReference type="AlphaFoldDB" id="A0A834UDI7"/>
<comment type="caution">
    <text evidence="4">The sequence shown here is derived from an EMBL/GenBank/DDBJ whole genome shotgun (WGS) entry which is preliminary data.</text>
</comment>
<dbReference type="PROSITE" id="PS00058">
    <property type="entry name" value="DNA_MISMATCH_REPAIR_1"/>
    <property type="match status" value="1"/>
</dbReference>
<dbReference type="SUPFAM" id="SSF118116">
    <property type="entry name" value="DNA mismatch repair protein MutL"/>
    <property type="match status" value="1"/>
</dbReference>
<dbReference type="InterPro" id="IPR014790">
    <property type="entry name" value="MutL_C"/>
</dbReference>
<evidence type="ECO:0000313" key="4">
    <source>
        <dbReference type="EMBL" id="KAF7432394.1"/>
    </source>
</evidence>
<dbReference type="FunFam" id="3.30.1370.100:FF:000001">
    <property type="entry name" value="Mismatch repair endonuclease pms1, putative"/>
    <property type="match status" value="1"/>
</dbReference>
<dbReference type="GO" id="GO:0140664">
    <property type="term" value="F:ATP-dependent DNA damage sensor activity"/>
    <property type="evidence" value="ECO:0007669"/>
    <property type="project" value="InterPro"/>
</dbReference>
<dbReference type="InterPro" id="IPR042121">
    <property type="entry name" value="MutL_C_regsub"/>
</dbReference>
<dbReference type="InterPro" id="IPR014721">
    <property type="entry name" value="Ribsml_uS5_D2-typ_fold_subgr"/>
</dbReference>
<dbReference type="Gene3D" id="3.30.1370.100">
    <property type="entry name" value="MutL, C-terminal domain, regulatory subdomain"/>
    <property type="match status" value="1"/>
</dbReference>
<dbReference type="GO" id="GO:0016887">
    <property type="term" value="F:ATP hydrolysis activity"/>
    <property type="evidence" value="ECO:0007669"/>
    <property type="project" value="InterPro"/>
</dbReference>
<protein>
    <recommendedName>
        <fullName evidence="3">MutL C-terminal dimerisation domain-containing protein</fullName>
    </recommendedName>
</protein>
<keyword evidence="2" id="KW-0227">DNA damage</keyword>
<name>A0A834UDI7_VESPE</name>
<reference evidence="4" key="1">
    <citation type="journal article" date="2020" name="G3 (Bethesda)">
        <title>High-Quality Assemblies for Three Invasive Social Wasps from the &lt;i&gt;Vespula&lt;/i&gt; Genus.</title>
        <authorList>
            <person name="Harrop T.W.R."/>
            <person name="Guhlin J."/>
            <person name="McLaughlin G.M."/>
            <person name="Permina E."/>
            <person name="Stockwell P."/>
            <person name="Gilligan J."/>
            <person name="Le Lec M.F."/>
            <person name="Gruber M.A.M."/>
            <person name="Quinn O."/>
            <person name="Lovegrove M."/>
            <person name="Duncan E.J."/>
            <person name="Remnant E.J."/>
            <person name="Van Eeckhoven J."/>
            <person name="Graham B."/>
            <person name="Knapp R.A."/>
            <person name="Langford K.W."/>
            <person name="Kronenberg Z."/>
            <person name="Press M.O."/>
            <person name="Eacker S.M."/>
            <person name="Wilson-Rankin E.E."/>
            <person name="Purcell J."/>
            <person name="Lester P.J."/>
            <person name="Dearden P.K."/>
        </authorList>
    </citation>
    <scope>NUCLEOTIDE SEQUENCE</scope>
    <source>
        <strain evidence="4">Volc-1</strain>
    </source>
</reference>
<dbReference type="InterPro" id="IPR037198">
    <property type="entry name" value="MutL_C_sf"/>
</dbReference>
<gene>
    <name evidence="4" type="ORF">H0235_005318</name>
</gene>
<dbReference type="CDD" id="cd16926">
    <property type="entry name" value="HATPase_MutL-MLH-PMS-like"/>
    <property type="match status" value="1"/>
</dbReference>
<dbReference type="Pfam" id="PF08676">
    <property type="entry name" value="MutL_C"/>
    <property type="match status" value="1"/>
</dbReference>
<dbReference type="InterPro" id="IPR036890">
    <property type="entry name" value="HATPase_C_sf"/>
</dbReference>
<evidence type="ECO:0000256" key="2">
    <source>
        <dbReference type="ARBA" id="ARBA00022763"/>
    </source>
</evidence>
<dbReference type="InterPro" id="IPR042120">
    <property type="entry name" value="MutL_C_dimsub"/>
</dbReference>
<dbReference type="EMBL" id="JACSDY010000003">
    <property type="protein sequence ID" value="KAF7432394.1"/>
    <property type="molecule type" value="Genomic_DNA"/>
</dbReference>
<keyword evidence="5" id="KW-1185">Reference proteome</keyword>